<dbReference type="Proteomes" id="UP000462621">
    <property type="component" value="Unassembled WGS sequence"/>
</dbReference>
<feature type="signal peptide" evidence="1">
    <location>
        <begin position="1"/>
        <end position="23"/>
    </location>
</feature>
<dbReference type="AlphaFoldDB" id="A0A7X4LKA4"/>
<evidence type="ECO:0000313" key="3">
    <source>
        <dbReference type="Proteomes" id="UP000462621"/>
    </source>
</evidence>
<dbReference type="EMBL" id="WEKT01000010">
    <property type="protein sequence ID" value="MZI93136.1"/>
    <property type="molecule type" value="Genomic_DNA"/>
</dbReference>
<reference evidence="2 3" key="1">
    <citation type="submission" date="2019-10" db="EMBL/GenBank/DDBJ databases">
        <title>Vibrio sp. nov. isolated from a shrimp pond.</title>
        <authorList>
            <person name="Gomez-Gil B."/>
            <person name="Enciso-Ibarra J."/>
            <person name="Enciso-Ibarra K."/>
            <person name="Bolan-Mejia C."/>
        </authorList>
    </citation>
    <scope>NUCLEOTIDE SEQUENCE [LARGE SCALE GENOMIC DNA]</scope>
    <source>
        <strain evidence="2 3">CAIM 722</strain>
    </source>
</reference>
<name>A0A7X4LKA4_9VIBR</name>
<keyword evidence="1" id="KW-0732">Signal</keyword>
<evidence type="ECO:0000313" key="2">
    <source>
        <dbReference type="EMBL" id="MZI93136.1"/>
    </source>
</evidence>
<dbReference type="RefSeq" id="WP_161154435.1">
    <property type="nucleotide sequence ID" value="NZ_WEKT01000010.1"/>
</dbReference>
<keyword evidence="3" id="KW-1185">Reference proteome</keyword>
<protein>
    <submittedName>
        <fullName evidence="2">Uncharacterized protein</fullName>
    </submittedName>
</protein>
<accession>A0A7X4LKA4</accession>
<comment type="caution">
    <text evidence="2">The sequence shown here is derived from an EMBL/GenBank/DDBJ whole genome shotgun (WGS) entry which is preliminary data.</text>
</comment>
<gene>
    <name evidence="2" type="ORF">F9817_07980</name>
</gene>
<organism evidence="2 3">
    <name type="scientific">Vibrio eleionomae</name>
    <dbReference type="NCBI Taxonomy" id="2653505"/>
    <lineage>
        <taxon>Bacteria</taxon>
        <taxon>Pseudomonadati</taxon>
        <taxon>Pseudomonadota</taxon>
        <taxon>Gammaproteobacteria</taxon>
        <taxon>Vibrionales</taxon>
        <taxon>Vibrionaceae</taxon>
        <taxon>Vibrio</taxon>
    </lineage>
</organism>
<evidence type="ECO:0000256" key="1">
    <source>
        <dbReference type="SAM" id="SignalP"/>
    </source>
</evidence>
<proteinExistence type="predicted"/>
<sequence>MKNLTVALSLAAITSGFATAANAADLTPHVFTIHNQATITLTENGRSVSGYPIQVVGADKATNEINDHTAKQGSLTVINRSNQPETITFIVNSKKDGQPIVIKRTLGRES</sequence>
<feature type="chain" id="PRO_5031179508" evidence="1">
    <location>
        <begin position="24"/>
        <end position="110"/>
    </location>
</feature>